<dbReference type="GO" id="GO:0044550">
    <property type="term" value="P:secondary metabolite biosynthetic process"/>
    <property type="evidence" value="ECO:0007669"/>
    <property type="project" value="UniProtKB-ARBA"/>
</dbReference>
<dbReference type="InterPro" id="IPR025110">
    <property type="entry name" value="AMP-bd_C"/>
</dbReference>
<dbReference type="Gene3D" id="2.30.38.10">
    <property type="entry name" value="Luciferase, Domain 3"/>
    <property type="match status" value="1"/>
</dbReference>
<dbReference type="GO" id="GO:0072330">
    <property type="term" value="P:monocarboxylic acid biosynthetic process"/>
    <property type="evidence" value="ECO:0007669"/>
    <property type="project" value="UniProtKB-ARBA"/>
</dbReference>
<gene>
    <name evidence="5" type="ORF">LAH08_01562</name>
</gene>
<dbReference type="SUPFAM" id="SSF52777">
    <property type="entry name" value="CoA-dependent acyltransferases"/>
    <property type="match status" value="6"/>
</dbReference>
<dbReference type="GO" id="GO:0043041">
    <property type="term" value="P:amino acid activation for nonribosomal peptide biosynthetic process"/>
    <property type="evidence" value="ECO:0007669"/>
    <property type="project" value="TreeGrafter"/>
</dbReference>
<dbReference type="InterPro" id="IPR023213">
    <property type="entry name" value="CAT-like_dom_sf"/>
</dbReference>
<dbReference type="NCBIfam" id="TIGR01733">
    <property type="entry name" value="AA-adenyl-dom"/>
    <property type="match status" value="2"/>
</dbReference>
<dbReference type="InterPro" id="IPR009081">
    <property type="entry name" value="PP-bd_ACP"/>
</dbReference>
<dbReference type="InterPro" id="IPR020845">
    <property type="entry name" value="AMP-binding_CS"/>
</dbReference>
<protein>
    <submittedName>
        <fullName evidence="5">Linear gramicidin synthase subunit B</fullName>
    </submittedName>
</protein>
<evidence type="ECO:0000313" key="6">
    <source>
        <dbReference type="Proteomes" id="UP000248966"/>
    </source>
</evidence>
<dbReference type="EMBL" id="PYAA01000008">
    <property type="protein sequence ID" value="RAO04214.1"/>
    <property type="molecule type" value="Genomic_DNA"/>
</dbReference>
<feature type="domain" description="Carrier" evidence="4">
    <location>
        <begin position="2053"/>
        <end position="2128"/>
    </location>
</feature>
<dbReference type="InterPro" id="IPR006162">
    <property type="entry name" value="Ppantetheine_attach_site"/>
</dbReference>
<evidence type="ECO:0000256" key="3">
    <source>
        <dbReference type="ARBA" id="ARBA00022553"/>
    </source>
</evidence>
<dbReference type="Pfam" id="PF00550">
    <property type="entry name" value="PP-binding"/>
    <property type="match status" value="2"/>
</dbReference>
<dbReference type="Gene3D" id="3.30.300.30">
    <property type="match status" value="2"/>
</dbReference>
<keyword evidence="2" id="KW-0596">Phosphopantetheine</keyword>
<dbReference type="FunFam" id="3.30.559.10:FF:000012">
    <property type="entry name" value="Non-ribosomal peptide synthetase"/>
    <property type="match status" value="1"/>
</dbReference>
<dbReference type="CDD" id="cd05930">
    <property type="entry name" value="A_NRPS"/>
    <property type="match status" value="1"/>
</dbReference>
<dbReference type="SMART" id="SM00823">
    <property type="entry name" value="PKS_PP"/>
    <property type="match status" value="2"/>
</dbReference>
<name>A0A328N716_9ACTN</name>
<dbReference type="InterPro" id="IPR020806">
    <property type="entry name" value="PKS_PP-bd"/>
</dbReference>
<dbReference type="InterPro" id="IPR042099">
    <property type="entry name" value="ANL_N_sf"/>
</dbReference>
<dbReference type="PROSITE" id="PS00455">
    <property type="entry name" value="AMP_BINDING"/>
    <property type="match status" value="2"/>
</dbReference>
<dbReference type="Gene3D" id="3.40.50.1820">
    <property type="entry name" value="alpha/beta hydrolase"/>
    <property type="match status" value="1"/>
</dbReference>
<dbReference type="PROSITE" id="PS00012">
    <property type="entry name" value="PHOSPHOPANTETHEINE"/>
    <property type="match status" value="2"/>
</dbReference>
<dbReference type="PROSITE" id="PS50075">
    <property type="entry name" value="CARRIER"/>
    <property type="match status" value="2"/>
</dbReference>
<dbReference type="Gene3D" id="3.30.559.10">
    <property type="entry name" value="Chloramphenicol acetyltransferase-like domain"/>
    <property type="match status" value="3"/>
</dbReference>
<proteinExistence type="predicted"/>
<dbReference type="FunFam" id="3.30.300.30:FF:000010">
    <property type="entry name" value="Enterobactin synthetase component F"/>
    <property type="match status" value="2"/>
</dbReference>
<dbReference type="FunFam" id="2.30.38.10:FF:000001">
    <property type="entry name" value="Non-ribosomal peptide synthetase PvdI"/>
    <property type="match status" value="1"/>
</dbReference>
<dbReference type="Gene3D" id="3.40.50.12780">
    <property type="entry name" value="N-terminal domain of ligase-like"/>
    <property type="match status" value="1"/>
</dbReference>
<dbReference type="InterPro" id="IPR029058">
    <property type="entry name" value="AB_hydrolase_fold"/>
</dbReference>
<reference evidence="5 6" key="1">
    <citation type="submission" date="2018-03" db="EMBL/GenBank/DDBJ databases">
        <title>Defining the species Micromonospora saelicesensis and Micromonospora noduli under the framework of genomics.</title>
        <authorList>
            <person name="Riesco R."/>
            <person name="Trujillo M.E."/>
        </authorList>
    </citation>
    <scope>NUCLEOTIDE SEQUENCE [LARGE SCALE GENOMIC DNA]</scope>
    <source>
        <strain evidence="5 6">LAH08</strain>
    </source>
</reference>
<dbReference type="Gene3D" id="3.40.50.980">
    <property type="match status" value="2"/>
</dbReference>
<dbReference type="PANTHER" id="PTHR45527:SF1">
    <property type="entry name" value="FATTY ACID SYNTHASE"/>
    <property type="match status" value="1"/>
</dbReference>
<dbReference type="InterPro" id="IPR036736">
    <property type="entry name" value="ACP-like_sf"/>
</dbReference>
<comment type="caution">
    <text evidence="5">The sequence shown here is derived from an EMBL/GenBank/DDBJ whole genome shotgun (WGS) entry which is preliminary data.</text>
</comment>
<dbReference type="Gene3D" id="1.10.1200.10">
    <property type="entry name" value="ACP-like"/>
    <property type="match status" value="1"/>
</dbReference>
<dbReference type="GO" id="GO:0008610">
    <property type="term" value="P:lipid biosynthetic process"/>
    <property type="evidence" value="ECO:0007669"/>
    <property type="project" value="UniProtKB-ARBA"/>
</dbReference>
<dbReference type="Pfam" id="PF00501">
    <property type="entry name" value="AMP-binding"/>
    <property type="match status" value="2"/>
</dbReference>
<dbReference type="InterPro" id="IPR001242">
    <property type="entry name" value="Condensation_dom"/>
</dbReference>
<dbReference type="Pfam" id="PF00668">
    <property type="entry name" value="Condensation"/>
    <property type="match status" value="3"/>
</dbReference>
<dbReference type="PANTHER" id="PTHR45527">
    <property type="entry name" value="NONRIBOSOMAL PEPTIDE SYNTHETASE"/>
    <property type="match status" value="1"/>
</dbReference>
<evidence type="ECO:0000256" key="2">
    <source>
        <dbReference type="ARBA" id="ARBA00022450"/>
    </source>
</evidence>
<evidence type="ECO:0000256" key="1">
    <source>
        <dbReference type="ARBA" id="ARBA00001957"/>
    </source>
</evidence>
<dbReference type="CDD" id="cd19531">
    <property type="entry name" value="LCL_NRPS-like"/>
    <property type="match status" value="3"/>
</dbReference>
<organism evidence="5 6">
    <name type="scientific">Micromonospora noduli</name>
    <dbReference type="NCBI Taxonomy" id="709876"/>
    <lineage>
        <taxon>Bacteria</taxon>
        <taxon>Bacillati</taxon>
        <taxon>Actinomycetota</taxon>
        <taxon>Actinomycetes</taxon>
        <taxon>Micromonosporales</taxon>
        <taxon>Micromonosporaceae</taxon>
        <taxon>Micromonospora</taxon>
    </lineage>
</organism>
<dbReference type="Gene3D" id="3.30.559.30">
    <property type="entry name" value="Nonribosomal peptide synthetase, condensation domain"/>
    <property type="match status" value="3"/>
</dbReference>
<dbReference type="Proteomes" id="UP000248966">
    <property type="component" value="Unassembled WGS sequence"/>
</dbReference>
<dbReference type="SUPFAM" id="SSF47336">
    <property type="entry name" value="ACP-like"/>
    <property type="match status" value="2"/>
</dbReference>
<dbReference type="GO" id="GO:0031177">
    <property type="term" value="F:phosphopantetheine binding"/>
    <property type="evidence" value="ECO:0007669"/>
    <property type="project" value="InterPro"/>
</dbReference>
<accession>A0A328N716</accession>
<evidence type="ECO:0000313" key="5">
    <source>
        <dbReference type="EMBL" id="RAO04214.1"/>
    </source>
</evidence>
<dbReference type="SUPFAM" id="SSF56801">
    <property type="entry name" value="Acetyl-CoA synthetase-like"/>
    <property type="match status" value="2"/>
</dbReference>
<dbReference type="FunFam" id="3.40.50.980:FF:000001">
    <property type="entry name" value="Non-ribosomal peptide synthetase"/>
    <property type="match status" value="2"/>
</dbReference>
<feature type="domain" description="Carrier" evidence="4">
    <location>
        <begin position="989"/>
        <end position="1064"/>
    </location>
</feature>
<dbReference type="GO" id="GO:0005829">
    <property type="term" value="C:cytosol"/>
    <property type="evidence" value="ECO:0007669"/>
    <property type="project" value="TreeGrafter"/>
</dbReference>
<dbReference type="Pfam" id="PF13193">
    <property type="entry name" value="AMP-binding_C"/>
    <property type="match status" value="2"/>
</dbReference>
<keyword evidence="3" id="KW-0597">Phosphoprotein</keyword>
<dbReference type="InterPro" id="IPR045851">
    <property type="entry name" value="AMP-bd_C_sf"/>
</dbReference>
<dbReference type="FunFam" id="3.40.50.12780:FF:000012">
    <property type="entry name" value="Non-ribosomal peptide synthetase"/>
    <property type="match status" value="2"/>
</dbReference>
<dbReference type="FunFam" id="3.40.50.980:FF:000002">
    <property type="entry name" value="Enterobactin synthetase component F"/>
    <property type="match status" value="1"/>
</dbReference>
<dbReference type="RefSeq" id="WP_181549244.1">
    <property type="nucleotide sequence ID" value="NZ_PYAA01000008.1"/>
</dbReference>
<dbReference type="CDD" id="cd17643">
    <property type="entry name" value="A_NRPS_Cytc1-like"/>
    <property type="match status" value="1"/>
</dbReference>
<dbReference type="GO" id="GO:0003824">
    <property type="term" value="F:catalytic activity"/>
    <property type="evidence" value="ECO:0007669"/>
    <property type="project" value="InterPro"/>
</dbReference>
<sequence>MTHSADTLAQLSSLQEQLWFLDRLEPESAFYNISVALRMRGPLDVAALGGAFAEIVGRHGILRARFPAADGSPVMVVASRSDIPLPIVDLTAVAAHSRDVEVQRLLGLEANTPFDLATGPLIRLRLLRLGAEDHVLVVTAHHIVFDGASVGILYEELGTAYGALRAGRRPELPVLTVQYVDHAGEQRQRSYAEQLEFWRRRLDDAPAPVQLPVDRLRAPVRSGRGAVERLSLSADLVARLVEFGRGERTTLSTAVLTGLAMLLGRYGDQDEVTIGTVMLNRLDSELDQVIGFFANTVVLRADLSGAPTFRTAVRRVAAELLDVMSYEDVPFHEVVRAVSPERDASSTPLFQVMFNAVHEEMLGLPELPGLLVEAVEVPRQTAPFDLSVDLRIAEDGVLCEFEYSTDLFDPATVRRMAGHLHQLLESAVRAPDRPWRSHSLLTAPERRQLLAEWNDTDMVDFESHCLHELFEAQARRTPDAVAVVFEGERLTYRELDERANQMAWALQARGVGPEVIVGVCLYRSTDSVVALLAVLKAGGALVALDPEHPVDRVRFMLDDSNAGLLVTQASVVAAVTDGTMPTLLVDADAAELAALPVISTINTATPAQLACLIYTSGSSGTPKCAMLTHENFANYFHYFDRQYGLSATVRAHLQMASFAFDLFIADVMRALFTGAALVLCPREVTLSPRLLYELMVREGVNSAEFIPPLLRLLLDYVEEGGHSLAFMDLLMAGGDSWYVRDFDRAKRLSASTTVLIDTYGLTEAAIDNAHFVGEHAGDDPDSVVPIGRPIGNNRLYILDRSMQPVPVGVIGELYIGGTGVGRGYLGRPRLTADRFLPDPFGGQPGSRLYRTGDLTRFRSDGTIEILGRADQQVKIRGFRIELGEIEEALRRHPAVRDAILLVRDKSPGDRHLVAYIAVGPAPSDAADARWQDEVREQILAHLRDLLPGYMVPSALVVLERMPLNSNGKLDRRSLPDPGLELLPTGHLVPPRTPEEEIIRGIWQDLVGIGAVGVEDNFFALGGHSLLATRVLARIGAALGVELPVRAIYDNPTIAGLADQVMAARDVTDALPVAPPIVAVPRGDLDEYPLSFHQERLWFIDQLEPGSSAYNLATPLRLKGPLDVAALRSSFEALVQRHESLRTVFGSKDGVPFQRVRDVPRWELPVRDLTFLRVAERDPEVARLVQAETERPFDLARGPLMRTALLRLADEEHVLLLTMHHIVTDGWSGSIYFQELATLYAGYASGQAPNLPRAAVDYVDFAVWQRGWLRGEVLDRSLVYWRRQLAEAPAAIELPFDRPRASARGFRGRAVKVGIPADVCEGLRALSNTENVTLFMTLLAAFQTLLARFSGEIDIVVATPTAGRGRVELDRVVGFFVNTLALRADFSGDPPFRSLLHQVRAMTLDALAHQHVPFERVVAEVATDRSPGYNPVAQVLFALQNTPPEAVELPGMTVSPEPFDASTAQFDLSLSLTETVDGLEGDLWYRTELFDAPTVEQIIDSWRVLLRGVVTSPDARISELPLLPAAPAAPLGTDPARSHTLEATLPELFDNQVRRTPHRVAVVDGATELTYIEVQQRADAVAAALAALGVGPERPVAVVLPRSADLVVALLGVLKAGGCYLPIEPDLPADRVRYLLSDCPATAVVTNPAGAGLLPPDLPVIDVGAVESSVPAGGPTTAPHPDQAAYVIYTSGSTGRPKGVVVSHRHVVRLFSSTRHWYGFHQDDVWTLFHSYAFDVSVWEMWGALLHGGRLVVVPWDTARSPQEFLRLLAEQRVTVLSQTPSAFYQLIQADQDDPDTGDLLALRYIVLAGEALDLGRLPQWYDRHPDRAPLVVNMYGTTETTVHATYLALDGETVRRDGHSLIGTAIPDLPIYVLDGAGRPVPPGVVGELYVGGAGVSRGYLGRAGLTAERFLPDPFGPVSGRMYRTGDRARVRRDGLLDFVGRADEQVKVRGYRIEPGEIEATLARHPEVSRAAVIVREDVPGDVRLAAYVVVVAGGRPSAAELRAYVARLLPSYLVPSSFTLLDDLPLTRNGKLDRRALPVPQSDGSTTGGAPRTATERFVCALFAEVLGTSEVGVDGNFFHLGGHSLLATRIVSRLRTEVGVQISLRTLFEHPAVKAFAAEVDRALQAAVADPPTADVTGLPAKSITPVRREALEPCSTDQERVWFLEQLDQSVSLYVTPMLYRLRGAVSHPALDGALRAVVARHEALRTTFVFRSGRLWQRISDQLDSRVRQRDLSGLPDGDRQSEVRRLFAEVSEHRFDLENGPLLDAELVRLGPDDHILVINLHHLVSDGWSTDLLLHELGEFYRGDVTGLPAKLEELPIQYADYAAWQRTWSQSDDCERQLEYWRTKLAQLPEVAYLPRLASGSARRDVHGGDHTFEIPPSAVDAVARLGRQEDATPFMVLLAVFQLLLARACGQDDIAVGTPIVNRQRPDVQHLIGFFVNTLVLRTDVSAASASFRAVLRQVRETALGAYAHQEVPFQRLVEELRPQRGLTQSALFGAVFTMQYEQKTPLRWPGLLVEPVRDAPVGTTVWDLTLTVTESADGMGGHLQYRTDRYGAAEIAGMAEDYLELLRFVVTHPDQPVPHVERAQRCD</sequence>
<evidence type="ECO:0000259" key="4">
    <source>
        <dbReference type="PROSITE" id="PS50075"/>
    </source>
</evidence>
<comment type="cofactor">
    <cofactor evidence="1">
        <name>pantetheine 4'-phosphate</name>
        <dbReference type="ChEBI" id="CHEBI:47942"/>
    </cofactor>
</comment>
<dbReference type="InterPro" id="IPR000873">
    <property type="entry name" value="AMP-dep_synth/lig_dom"/>
</dbReference>
<dbReference type="InterPro" id="IPR010071">
    <property type="entry name" value="AA_adenyl_dom"/>
</dbReference>
<dbReference type="FunFam" id="1.10.1200.10:FF:000016">
    <property type="entry name" value="Non-ribosomal peptide synthase"/>
    <property type="match status" value="2"/>
</dbReference>